<dbReference type="EMBL" id="AZFJ01000049">
    <property type="protein sequence ID" value="KRL85794.1"/>
    <property type="molecule type" value="Genomic_DNA"/>
</dbReference>
<dbReference type="RefSeq" id="WP_056956700.1">
    <property type="nucleotide sequence ID" value="NZ_AZFJ01000049.1"/>
</dbReference>
<dbReference type="PATRIC" id="fig|1423783.4.peg.1227"/>
<keyword evidence="1 2" id="KW-0238">DNA-binding</keyword>
<dbReference type="InterPro" id="IPR050109">
    <property type="entry name" value="HTH-type_TetR-like_transc_reg"/>
</dbReference>
<dbReference type="OrthoDB" id="9809994at2"/>
<dbReference type="GO" id="GO:0006355">
    <property type="term" value="P:regulation of DNA-templated transcription"/>
    <property type="evidence" value="ECO:0007669"/>
    <property type="project" value="UniProtKB-ARBA"/>
</dbReference>
<dbReference type="STRING" id="1423783.FC50_GL001185"/>
<feature type="domain" description="HTH tetR-type" evidence="3">
    <location>
        <begin position="6"/>
        <end position="66"/>
    </location>
</feature>
<evidence type="ECO:0000256" key="1">
    <source>
        <dbReference type="ARBA" id="ARBA00023125"/>
    </source>
</evidence>
<reference evidence="4 5" key="1">
    <citation type="journal article" date="2015" name="Genome Announc.">
        <title>Expanding the biotechnology potential of lactobacilli through comparative genomics of 213 strains and associated genera.</title>
        <authorList>
            <person name="Sun Z."/>
            <person name="Harris H.M."/>
            <person name="McCann A."/>
            <person name="Guo C."/>
            <person name="Argimon S."/>
            <person name="Zhang W."/>
            <person name="Yang X."/>
            <person name="Jeffery I.B."/>
            <person name="Cooney J.C."/>
            <person name="Kagawa T.F."/>
            <person name="Liu W."/>
            <person name="Song Y."/>
            <person name="Salvetti E."/>
            <person name="Wrobel A."/>
            <person name="Rasinkangas P."/>
            <person name="Parkhill J."/>
            <person name="Rea M.C."/>
            <person name="O'Sullivan O."/>
            <person name="Ritari J."/>
            <person name="Douillard F.P."/>
            <person name="Paul Ross R."/>
            <person name="Yang R."/>
            <person name="Briner A.E."/>
            <person name="Felis G.E."/>
            <person name="de Vos W.M."/>
            <person name="Barrangou R."/>
            <person name="Klaenhammer T.R."/>
            <person name="Caufield P.W."/>
            <person name="Cui Y."/>
            <person name="Zhang H."/>
            <person name="O'Toole P.W."/>
        </authorList>
    </citation>
    <scope>NUCLEOTIDE SEQUENCE [LARGE SCALE GENOMIC DNA]</scope>
    <source>
        <strain evidence="4 5">DSM 15945</strain>
    </source>
</reference>
<dbReference type="Proteomes" id="UP000051922">
    <property type="component" value="Unassembled WGS sequence"/>
</dbReference>
<accession>A0A0R1U4C1</accession>
<evidence type="ECO:0000259" key="3">
    <source>
        <dbReference type="PROSITE" id="PS50977"/>
    </source>
</evidence>
<dbReference type="Gene3D" id="1.10.357.10">
    <property type="entry name" value="Tetracycline Repressor, domain 2"/>
    <property type="match status" value="1"/>
</dbReference>
<dbReference type="SUPFAM" id="SSF46689">
    <property type="entry name" value="Homeodomain-like"/>
    <property type="match status" value="1"/>
</dbReference>
<protein>
    <submittedName>
        <fullName evidence="4">Transcriptional regulator, TetR family</fullName>
    </submittedName>
</protein>
<evidence type="ECO:0000313" key="4">
    <source>
        <dbReference type="EMBL" id="KRL85794.1"/>
    </source>
</evidence>
<organism evidence="4 5">
    <name type="scientific">Lacticaseibacillus pantheris DSM 15945 = JCM 12539 = NBRC 106106</name>
    <dbReference type="NCBI Taxonomy" id="1423783"/>
    <lineage>
        <taxon>Bacteria</taxon>
        <taxon>Bacillati</taxon>
        <taxon>Bacillota</taxon>
        <taxon>Bacilli</taxon>
        <taxon>Lactobacillales</taxon>
        <taxon>Lactobacillaceae</taxon>
        <taxon>Lacticaseibacillus</taxon>
    </lineage>
</organism>
<dbReference type="AlphaFoldDB" id="A0A0R1U4C1"/>
<dbReference type="InterPro" id="IPR001647">
    <property type="entry name" value="HTH_TetR"/>
</dbReference>
<dbReference type="PROSITE" id="PS50977">
    <property type="entry name" value="HTH_TETR_2"/>
    <property type="match status" value="1"/>
</dbReference>
<comment type="caution">
    <text evidence="4">The sequence shown here is derived from an EMBL/GenBank/DDBJ whole genome shotgun (WGS) entry which is preliminary data.</text>
</comment>
<dbReference type="InterPro" id="IPR009057">
    <property type="entry name" value="Homeodomain-like_sf"/>
</dbReference>
<sequence>MRERDDDKQRRILAAAGQIVMDEGIAAVSLSKIAQAAGIASGTLYTYFKDKNAMLKALYLHHKEAMAKATTQFDPSGDPERELRHYMDLVYAYAQQHLADMLLIREFNQSPVLQQLGVTRAEAYAGYEPIVQLTERGVAAGVFMPVVFDVLMSYAYTPVVEYAVAVANGLIDPQTVPFDRIKMLSCRAILVHPKA</sequence>
<dbReference type="PANTHER" id="PTHR30055">
    <property type="entry name" value="HTH-TYPE TRANSCRIPTIONAL REGULATOR RUTR"/>
    <property type="match status" value="1"/>
</dbReference>
<gene>
    <name evidence="4" type="ORF">FC50_GL001185</name>
</gene>
<proteinExistence type="predicted"/>
<dbReference type="PROSITE" id="PS01081">
    <property type="entry name" value="HTH_TETR_1"/>
    <property type="match status" value="1"/>
</dbReference>
<dbReference type="Pfam" id="PF00440">
    <property type="entry name" value="TetR_N"/>
    <property type="match status" value="1"/>
</dbReference>
<dbReference type="InterPro" id="IPR023772">
    <property type="entry name" value="DNA-bd_HTH_TetR-type_CS"/>
</dbReference>
<keyword evidence="5" id="KW-1185">Reference proteome</keyword>
<evidence type="ECO:0000313" key="5">
    <source>
        <dbReference type="Proteomes" id="UP000051922"/>
    </source>
</evidence>
<dbReference type="GO" id="GO:0003677">
    <property type="term" value="F:DNA binding"/>
    <property type="evidence" value="ECO:0007669"/>
    <property type="project" value="UniProtKB-UniRule"/>
</dbReference>
<feature type="DNA-binding region" description="H-T-H motif" evidence="2">
    <location>
        <begin position="29"/>
        <end position="48"/>
    </location>
</feature>
<dbReference type="PRINTS" id="PR00455">
    <property type="entry name" value="HTHTETR"/>
</dbReference>
<evidence type="ECO:0000256" key="2">
    <source>
        <dbReference type="PROSITE-ProRule" id="PRU00335"/>
    </source>
</evidence>
<name>A0A0R1U4C1_9LACO</name>